<dbReference type="InterPro" id="IPR029063">
    <property type="entry name" value="SAM-dependent_MTases_sf"/>
</dbReference>
<proteinExistence type="predicted"/>
<organism evidence="2 3">
    <name type="scientific">Candidatus Uhrbacteria bacterium CG_4_9_14_3_um_filter_41_35</name>
    <dbReference type="NCBI Taxonomy" id="1975034"/>
    <lineage>
        <taxon>Bacteria</taxon>
        <taxon>Candidatus Uhriibacteriota</taxon>
    </lineage>
</organism>
<gene>
    <name evidence="2" type="ORF">CO173_03945</name>
</gene>
<evidence type="ECO:0000313" key="3">
    <source>
        <dbReference type="Proteomes" id="UP000231263"/>
    </source>
</evidence>
<dbReference type="SUPFAM" id="SSF53335">
    <property type="entry name" value="S-adenosyl-L-methionine-dependent methyltransferases"/>
    <property type="match status" value="1"/>
</dbReference>
<comment type="caution">
    <text evidence="2">The sequence shown here is derived from an EMBL/GenBank/DDBJ whole genome shotgun (WGS) entry which is preliminary data.</text>
</comment>
<accession>A0A2M7XDN7</accession>
<dbReference type="Proteomes" id="UP000231263">
    <property type="component" value="Unassembled WGS sequence"/>
</dbReference>
<dbReference type="PANTHER" id="PTHR43861">
    <property type="entry name" value="TRANS-ACONITATE 2-METHYLTRANSFERASE-RELATED"/>
    <property type="match status" value="1"/>
</dbReference>
<sequence length="246" mass="28879">MSIITSRKNFFESDEDNSQLRQLEQIIDIRNGMSILEIGCGSGHELKRLCENKAVTALGIDSSSQHITQEDSPDTENIKFIVDNAETFNLTEKFDRILIKLTLHLLTNKRIALQNAFEHLKPNGRLVIVLHSDKSEPKLQTWIAWFMDLYNCHLYYRPELTFERDNKLFDDFEIVSRQLITVSKKITNPDLYLQHLDDLKNKFRPKLVDYQWQSFIDYAERNMKNEIRKRGQFEEISVLGAIIITK</sequence>
<dbReference type="Pfam" id="PF13847">
    <property type="entry name" value="Methyltransf_31"/>
    <property type="match status" value="1"/>
</dbReference>
<dbReference type="CDD" id="cd02440">
    <property type="entry name" value="AdoMet_MTases"/>
    <property type="match status" value="1"/>
</dbReference>
<evidence type="ECO:0000313" key="2">
    <source>
        <dbReference type="EMBL" id="PJA46000.1"/>
    </source>
</evidence>
<dbReference type="Gene3D" id="3.40.50.150">
    <property type="entry name" value="Vaccinia Virus protein VP39"/>
    <property type="match status" value="1"/>
</dbReference>
<dbReference type="AlphaFoldDB" id="A0A2M7XDN7"/>
<reference evidence="3" key="1">
    <citation type="submission" date="2017-09" db="EMBL/GenBank/DDBJ databases">
        <title>Depth-based differentiation of microbial function through sediment-hosted aquifers and enrichment of novel symbionts in the deep terrestrial subsurface.</title>
        <authorList>
            <person name="Probst A.J."/>
            <person name="Ladd B."/>
            <person name="Jarett J.K."/>
            <person name="Geller-Mcgrath D.E."/>
            <person name="Sieber C.M.K."/>
            <person name="Emerson J.B."/>
            <person name="Anantharaman K."/>
            <person name="Thomas B.C."/>
            <person name="Malmstrom R."/>
            <person name="Stieglmeier M."/>
            <person name="Klingl A."/>
            <person name="Woyke T."/>
            <person name="Ryan C.M."/>
            <person name="Banfield J.F."/>
        </authorList>
    </citation>
    <scope>NUCLEOTIDE SEQUENCE [LARGE SCALE GENOMIC DNA]</scope>
</reference>
<dbReference type="InterPro" id="IPR025714">
    <property type="entry name" value="Methyltranfer_dom"/>
</dbReference>
<name>A0A2M7XDN7_9BACT</name>
<evidence type="ECO:0000259" key="1">
    <source>
        <dbReference type="Pfam" id="PF13847"/>
    </source>
</evidence>
<dbReference type="EMBL" id="PFWT01000019">
    <property type="protein sequence ID" value="PJA46000.1"/>
    <property type="molecule type" value="Genomic_DNA"/>
</dbReference>
<feature type="domain" description="Methyltransferase" evidence="1">
    <location>
        <begin position="30"/>
        <end position="132"/>
    </location>
</feature>
<protein>
    <recommendedName>
        <fullName evidence="1">Methyltransferase domain-containing protein</fullName>
    </recommendedName>
</protein>